<evidence type="ECO:0000259" key="9">
    <source>
        <dbReference type="PROSITE" id="PS50850"/>
    </source>
</evidence>
<sequence>MFVVGMLVGGFCAILFGTLDKCPPGTPFIIVCFACRCIEALGLSAFITAGFAIISNEFPNHVATVFALLETADGIGLMAGPAMGGALYELGGFGLPFFVIGSLILATGVSMLLFLPQPQNRHEERKVSIFSLLKSPMIWFTGQAIVVASIGILFLDPTLSKHLQQFDLSTAVIGLIFVISPGLYGLTSPIWGYISDSKKLRGSLIFLGNLMCGIAFLFIGPSPYLPFLPDELWVIIVGLVIVGIFISLAVVPTMNCLLIGATELGFEDNLDTYGVIAGLFNSIFCLGSFTGPMLGGILIEELGFRYGATVISGIYFFVMFSCGSYFLYRFLSERSTKPGILSVHYESIKSADDDANNLTEDSPVV</sequence>
<comment type="subcellular location">
    <subcellularLocation>
        <location evidence="1">Membrane</location>
        <topology evidence="1">Multi-pass membrane protein</topology>
    </subcellularLocation>
</comment>
<feature type="domain" description="Major facilitator superfamily (MFS) profile" evidence="9">
    <location>
        <begin position="137"/>
        <end position="365"/>
    </location>
</feature>
<keyword evidence="7 8" id="KW-0472">Membrane</keyword>
<dbReference type="SUPFAM" id="SSF103473">
    <property type="entry name" value="MFS general substrate transporter"/>
    <property type="match status" value="1"/>
</dbReference>
<evidence type="ECO:0000256" key="3">
    <source>
        <dbReference type="ARBA" id="ARBA00022448"/>
    </source>
</evidence>
<comment type="similarity">
    <text evidence="2">Belongs to the major facilitator superfamily. Vesicular transporter family.</text>
</comment>
<dbReference type="InterPro" id="IPR011701">
    <property type="entry name" value="MFS"/>
</dbReference>
<dbReference type="AlphaFoldDB" id="A0AAV2HM30"/>
<name>A0AAV2HM30_LYMST</name>
<dbReference type="Pfam" id="PF07690">
    <property type="entry name" value="MFS_1"/>
    <property type="match status" value="1"/>
</dbReference>
<protein>
    <recommendedName>
        <fullName evidence="9">Major facilitator superfamily (MFS) profile domain-containing protein</fullName>
    </recommendedName>
</protein>
<keyword evidence="3" id="KW-0813">Transport</keyword>
<feature type="transmembrane region" description="Helical" evidence="8">
    <location>
        <begin position="306"/>
        <end position="328"/>
    </location>
</feature>
<gene>
    <name evidence="10" type="ORF">GSLYS_00008882001</name>
</gene>
<feature type="transmembrane region" description="Helical" evidence="8">
    <location>
        <begin position="94"/>
        <end position="115"/>
    </location>
</feature>
<feature type="transmembrane region" description="Helical" evidence="8">
    <location>
        <begin position="66"/>
        <end position="88"/>
    </location>
</feature>
<evidence type="ECO:0000313" key="10">
    <source>
        <dbReference type="EMBL" id="CAL1534922.1"/>
    </source>
</evidence>
<dbReference type="PANTHER" id="PTHR23506:SF26">
    <property type="entry name" value="MFS-TYPE TRANSPORTER SLC18B1"/>
    <property type="match status" value="1"/>
</dbReference>
<evidence type="ECO:0000256" key="1">
    <source>
        <dbReference type="ARBA" id="ARBA00004141"/>
    </source>
</evidence>
<dbReference type="Gene3D" id="1.20.1250.20">
    <property type="entry name" value="MFS general substrate transporter like domains"/>
    <property type="match status" value="2"/>
</dbReference>
<feature type="transmembrane region" description="Helical" evidence="8">
    <location>
        <begin position="273"/>
        <end position="294"/>
    </location>
</feature>
<evidence type="ECO:0000256" key="8">
    <source>
        <dbReference type="SAM" id="Phobius"/>
    </source>
</evidence>
<dbReference type="InterPro" id="IPR036259">
    <property type="entry name" value="MFS_trans_sf"/>
</dbReference>
<keyword evidence="6 8" id="KW-1133">Transmembrane helix</keyword>
<feature type="transmembrane region" description="Helical" evidence="8">
    <location>
        <begin position="203"/>
        <end position="220"/>
    </location>
</feature>
<dbReference type="PANTHER" id="PTHR23506">
    <property type="entry name" value="GH10249P"/>
    <property type="match status" value="1"/>
</dbReference>
<feature type="transmembrane region" description="Helical" evidence="8">
    <location>
        <begin position="232"/>
        <end position="261"/>
    </location>
</feature>
<dbReference type="InterPro" id="IPR001958">
    <property type="entry name" value="Tet-R_TetA/multi-R_MdtG-like"/>
</dbReference>
<reference evidence="10 11" key="1">
    <citation type="submission" date="2024-04" db="EMBL/GenBank/DDBJ databases">
        <authorList>
            <consortium name="Genoscope - CEA"/>
            <person name="William W."/>
        </authorList>
    </citation>
    <scope>NUCLEOTIDE SEQUENCE [LARGE SCALE GENOMIC DNA]</scope>
</reference>
<dbReference type="Proteomes" id="UP001497497">
    <property type="component" value="Unassembled WGS sequence"/>
</dbReference>
<feature type="transmembrane region" description="Helical" evidence="8">
    <location>
        <begin position="28"/>
        <end position="54"/>
    </location>
</feature>
<dbReference type="PRINTS" id="PR01035">
    <property type="entry name" value="TCRTETA"/>
</dbReference>
<dbReference type="InterPro" id="IPR020846">
    <property type="entry name" value="MFS_dom"/>
</dbReference>
<keyword evidence="4 8" id="KW-0812">Transmembrane</keyword>
<feature type="transmembrane region" description="Helical" evidence="8">
    <location>
        <begin position="168"/>
        <end position="191"/>
    </location>
</feature>
<organism evidence="10 11">
    <name type="scientific">Lymnaea stagnalis</name>
    <name type="common">Great pond snail</name>
    <name type="synonym">Helix stagnalis</name>
    <dbReference type="NCBI Taxonomy" id="6523"/>
    <lineage>
        <taxon>Eukaryota</taxon>
        <taxon>Metazoa</taxon>
        <taxon>Spiralia</taxon>
        <taxon>Lophotrochozoa</taxon>
        <taxon>Mollusca</taxon>
        <taxon>Gastropoda</taxon>
        <taxon>Heterobranchia</taxon>
        <taxon>Euthyneura</taxon>
        <taxon>Panpulmonata</taxon>
        <taxon>Hygrophila</taxon>
        <taxon>Lymnaeoidea</taxon>
        <taxon>Lymnaeidae</taxon>
        <taxon>Lymnaea</taxon>
    </lineage>
</organism>
<accession>A0AAV2HM30</accession>
<dbReference type="GO" id="GO:0016020">
    <property type="term" value="C:membrane"/>
    <property type="evidence" value="ECO:0007669"/>
    <property type="project" value="UniProtKB-SubCell"/>
</dbReference>
<keyword evidence="11" id="KW-1185">Reference proteome</keyword>
<evidence type="ECO:0000256" key="2">
    <source>
        <dbReference type="ARBA" id="ARBA00006829"/>
    </source>
</evidence>
<evidence type="ECO:0000256" key="7">
    <source>
        <dbReference type="ARBA" id="ARBA00023136"/>
    </source>
</evidence>
<feature type="transmembrane region" description="Helical" evidence="8">
    <location>
        <begin position="136"/>
        <end position="156"/>
    </location>
</feature>
<proteinExistence type="inferred from homology"/>
<feature type="domain" description="Major facilitator superfamily (MFS) profile" evidence="9">
    <location>
        <begin position="1"/>
        <end position="119"/>
    </location>
</feature>
<evidence type="ECO:0000256" key="5">
    <source>
        <dbReference type="ARBA" id="ARBA00022775"/>
    </source>
</evidence>
<evidence type="ECO:0000256" key="4">
    <source>
        <dbReference type="ARBA" id="ARBA00022692"/>
    </source>
</evidence>
<comment type="caution">
    <text evidence="10">The sequence shown here is derived from an EMBL/GenBank/DDBJ whole genome shotgun (WGS) entry which is preliminary data.</text>
</comment>
<dbReference type="EMBL" id="CAXITT010000186">
    <property type="protein sequence ID" value="CAL1534922.1"/>
    <property type="molecule type" value="Genomic_DNA"/>
</dbReference>
<keyword evidence="5" id="KW-0532">Neurotransmitter transport</keyword>
<dbReference type="GO" id="GO:0022857">
    <property type="term" value="F:transmembrane transporter activity"/>
    <property type="evidence" value="ECO:0007669"/>
    <property type="project" value="InterPro"/>
</dbReference>
<evidence type="ECO:0000256" key="6">
    <source>
        <dbReference type="ARBA" id="ARBA00022989"/>
    </source>
</evidence>
<evidence type="ECO:0000313" key="11">
    <source>
        <dbReference type="Proteomes" id="UP001497497"/>
    </source>
</evidence>
<dbReference type="PROSITE" id="PS50850">
    <property type="entry name" value="MFS"/>
    <property type="match status" value="2"/>
</dbReference>
<dbReference type="InterPro" id="IPR050930">
    <property type="entry name" value="MFS_Vesicular_Transporter"/>
</dbReference>